<keyword evidence="1" id="KW-1133">Transmembrane helix</keyword>
<dbReference type="EMBL" id="FNOK01000029">
    <property type="protein sequence ID" value="SDY57479.1"/>
    <property type="molecule type" value="Genomic_DNA"/>
</dbReference>
<keyword evidence="1" id="KW-0472">Membrane</keyword>
<dbReference type="AlphaFoldDB" id="A0A1H3KZR5"/>
<keyword evidence="3" id="KW-1185">Reference proteome</keyword>
<sequence length="45" mass="4613">MWAVGVGHPAPAWKVIAMDKKSNLLIIVVAGVIAIGLLFVAVSVG</sequence>
<keyword evidence="1" id="KW-0812">Transmembrane</keyword>
<gene>
    <name evidence="2" type="ORF">SAMN05216215_102990</name>
</gene>
<evidence type="ECO:0000256" key="1">
    <source>
        <dbReference type="SAM" id="Phobius"/>
    </source>
</evidence>
<organism evidence="2 3">
    <name type="scientific">Saccharopolyspora shandongensis</name>
    <dbReference type="NCBI Taxonomy" id="418495"/>
    <lineage>
        <taxon>Bacteria</taxon>
        <taxon>Bacillati</taxon>
        <taxon>Actinomycetota</taxon>
        <taxon>Actinomycetes</taxon>
        <taxon>Pseudonocardiales</taxon>
        <taxon>Pseudonocardiaceae</taxon>
        <taxon>Saccharopolyspora</taxon>
    </lineage>
</organism>
<proteinExistence type="predicted"/>
<protein>
    <submittedName>
        <fullName evidence="2">Uncharacterized protein</fullName>
    </submittedName>
</protein>
<dbReference type="Proteomes" id="UP000199529">
    <property type="component" value="Unassembled WGS sequence"/>
</dbReference>
<feature type="transmembrane region" description="Helical" evidence="1">
    <location>
        <begin position="24"/>
        <end position="44"/>
    </location>
</feature>
<dbReference type="RefSeq" id="WP_177226715.1">
    <property type="nucleotide sequence ID" value="NZ_FNOK01000029.1"/>
</dbReference>
<evidence type="ECO:0000313" key="3">
    <source>
        <dbReference type="Proteomes" id="UP000199529"/>
    </source>
</evidence>
<reference evidence="3" key="1">
    <citation type="submission" date="2016-10" db="EMBL/GenBank/DDBJ databases">
        <authorList>
            <person name="Varghese N."/>
            <person name="Submissions S."/>
        </authorList>
    </citation>
    <scope>NUCLEOTIDE SEQUENCE [LARGE SCALE GENOMIC DNA]</scope>
    <source>
        <strain evidence="3">CGMCC 4.3530</strain>
    </source>
</reference>
<name>A0A1H3KZR5_9PSEU</name>
<accession>A0A1H3KZR5</accession>
<evidence type="ECO:0000313" key="2">
    <source>
        <dbReference type="EMBL" id="SDY57479.1"/>
    </source>
</evidence>
<dbReference type="STRING" id="418495.SAMN05216215_102990"/>